<reference evidence="2 3" key="1">
    <citation type="submission" date="2024-03" db="EMBL/GenBank/DDBJ databases">
        <authorList>
            <person name="Jo J.-H."/>
        </authorList>
    </citation>
    <scope>NUCLEOTIDE SEQUENCE [LARGE SCALE GENOMIC DNA]</scope>
    <source>
        <strain evidence="2 3">AS3R-12</strain>
    </source>
</reference>
<feature type="transmembrane region" description="Helical" evidence="1">
    <location>
        <begin position="296"/>
        <end position="312"/>
    </location>
</feature>
<feature type="transmembrane region" description="Helical" evidence="1">
    <location>
        <begin position="385"/>
        <end position="402"/>
    </location>
</feature>
<evidence type="ECO:0000313" key="2">
    <source>
        <dbReference type="EMBL" id="MEJ6010542.1"/>
    </source>
</evidence>
<feature type="transmembrane region" description="Helical" evidence="1">
    <location>
        <begin position="148"/>
        <end position="166"/>
    </location>
</feature>
<protein>
    <recommendedName>
        <fullName evidence="4">DUF2029 domain-containing protein</fullName>
    </recommendedName>
</protein>
<evidence type="ECO:0008006" key="4">
    <source>
        <dbReference type="Google" id="ProtNLM"/>
    </source>
</evidence>
<feature type="transmembrane region" description="Helical" evidence="1">
    <location>
        <begin position="97"/>
        <end position="119"/>
    </location>
</feature>
<keyword evidence="1" id="KW-1133">Transmembrane helix</keyword>
<sequence length="422" mass="46309">MFLKRKAPAIAACLVAAILAIAFGIAPHGFYRDANLLLGNKAYWFPFLDTDTVLSAVRCLRQDVDAYVFNPCDPQLRVFTYSPLWMAMTVMPVTEAWVPWVGLSWVVLFLGSLFLLPAARGREAQVIMIASTASSASVYAMERGNNDLVIFALVSLAAVLTIRRLALRRVGYGLVLLAGLLKYYPLGAMAIALREKPRRFLVITAVSIAVTALAALATWSDLVRVLRSIPIGQFYTDMFGSKSVGLTMVELFGAPRWVDPLVRLSLSLAALALGLRIGLGQRLHADLARLTPRERSFLLVGALMCCSCYFSAQNIGYRAINLILVMPALTALIAVTSRPIYRWITGAALALLWTGAWRMVWEDGLMASTGQFDALRYVALFVRDLLWWAVIPALLGAVVALLRDAPLPGRAFTLLRRATSGR</sequence>
<dbReference type="EMBL" id="JBBHJY010000005">
    <property type="protein sequence ID" value="MEJ6010542.1"/>
    <property type="molecule type" value="Genomic_DNA"/>
</dbReference>
<comment type="caution">
    <text evidence="2">The sequence shown here is derived from an EMBL/GenBank/DDBJ whole genome shotgun (WGS) entry which is preliminary data.</text>
</comment>
<feature type="transmembrane region" description="Helical" evidence="1">
    <location>
        <begin position="172"/>
        <end position="193"/>
    </location>
</feature>
<feature type="transmembrane region" description="Helical" evidence="1">
    <location>
        <begin position="318"/>
        <end position="336"/>
    </location>
</feature>
<dbReference type="Proteomes" id="UP001379235">
    <property type="component" value="Unassembled WGS sequence"/>
</dbReference>
<evidence type="ECO:0000256" key="1">
    <source>
        <dbReference type="SAM" id="Phobius"/>
    </source>
</evidence>
<evidence type="ECO:0000313" key="3">
    <source>
        <dbReference type="Proteomes" id="UP001379235"/>
    </source>
</evidence>
<feature type="transmembrane region" description="Helical" evidence="1">
    <location>
        <begin position="200"/>
        <end position="219"/>
    </location>
</feature>
<gene>
    <name evidence="2" type="ORF">WG900_11515</name>
</gene>
<name>A0ABU8S9B5_9SPHN</name>
<feature type="transmembrane region" description="Helical" evidence="1">
    <location>
        <begin position="343"/>
        <end position="361"/>
    </location>
</feature>
<organism evidence="2 3">
    <name type="scientific">Novosphingobium aquae</name>
    <dbReference type="NCBI Taxonomy" id="3133435"/>
    <lineage>
        <taxon>Bacteria</taxon>
        <taxon>Pseudomonadati</taxon>
        <taxon>Pseudomonadota</taxon>
        <taxon>Alphaproteobacteria</taxon>
        <taxon>Sphingomonadales</taxon>
        <taxon>Sphingomonadaceae</taxon>
        <taxon>Novosphingobium</taxon>
    </lineage>
</organism>
<keyword evidence="3" id="KW-1185">Reference proteome</keyword>
<keyword evidence="1" id="KW-0812">Transmembrane</keyword>
<dbReference type="RefSeq" id="WP_339967249.1">
    <property type="nucleotide sequence ID" value="NZ_JBBHJY010000005.1"/>
</dbReference>
<feature type="transmembrane region" description="Helical" evidence="1">
    <location>
        <begin position="257"/>
        <end position="275"/>
    </location>
</feature>
<accession>A0ABU8S9B5</accession>
<proteinExistence type="predicted"/>
<keyword evidence="1" id="KW-0472">Membrane</keyword>